<dbReference type="SUPFAM" id="SSF48371">
    <property type="entry name" value="ARM repeat"/>
    <property type="match status" value="1"/>
</dbReference>
<dbReference type="PROSITE" id="PS50077">
    <property type="entry name" value="HEAT_REPEAT"/>
    <property type="match status" value="1"/>
</dbReference>
<dbReference type="InterPro" id="IPR016024">
    <property type="entry name" value="ARM-type_fold"/>
</dbReference>
<name>A0ABW6V4A0_MICFU</name>
<evidence type="ECO:0000313" key="1">
    <source>
        <dbReference type="EMBL" id="MFF4772719.1"/>
    </source>
</evidence>
<keyword evidence="2" id="KW-1185">Reference proteome</keyword>
<reference evidence="1 2" key="1">
    <citation type="submission" date="2024-10" db="EMBL/GenBank/DDBJ databases">
        <title>The Natural Products Discovery Center: Release of the First 8490 Sequenced Strains for Exploring Actinobacteria Biosynthetic Diversity.</title>
        <authorList>
            <person name="Kalkreuter E."/>
            <person name="Kautsar S.A."/>
            <person name="Yang D."/>
            <person name="Bader C.D."/>
            <person name="Teijaro C.N."/>
            <person name="Fluegel L."/>
            <person name="Davis C.M."/>
            <person name="Simpson J.R."/>
            <person name="Lauterbach L."/>
            <person name="Steele A.D."/>
            <person name="Gui C."/>
            <person name="Meng S."/>
            <person name="Li G."/>
            <person name="Viehrig K."/>
            <person name="Ye F."/>
            <person name="Su P."/>
            <person name="Kiefer A.F."/>
            <person name="Nichols A."/>
            <person name="Cepeda A.J."/>
            <person name="Yan W."/>
            <person name="Fan B."/>
            <person name="Jiang Y."/>
            <person name="Adhikari A."/>
            <person name="Zheng C.-J."/>
            <person name="Schuster L."/>
            <person name="Cowan T.M."/>
            <person name="Smanski M.J."/>
            <person name="Chevrette M.G."/>
            <person name="De Carvalho L.P.S."/>
            <person name="Shen B."/>
        </authorList>
    </citation>
    <scope>NUCLEOTIDE SEQUENCE [LARGE SCALE GENOMIC DNA]</scope>
    <source>
        <strain evidence="1 2">NPDC001281</strain>
    </source>
</reference>
<dbReference type="RefSeq" id="WP_387341162.1">
    <property type="nucleotide sequence ID" value="NZ_JBIAXI010000004.1"/>
</dbReference>
<evidence type="ECO:0000313" key="2">
    <source>
        <dbReference type="Proteomes" id="UP001602119"/>
    </source>
</evidence>
<dbReference type="Gene3D" id="1.25.10.10">
    <property type="entry name" value="Leucine-rich Repeat Variant"/>
    <property type="match status" value="1"/>
</dbReference>
<proteinExistence type="predicted"/>
<accession>A0ABW6V4A0</accession>
<comment type="caution">
    <text evidence="1">The sequence shown here is derived from an EMBL/GenBank/DDBJ whole genome shotgun (WGS) entry which is preliminary data.</text>
</comment>
<gene>
    <name evidence="1" type="ORF">ACFY05_07655</name>
</gene>
<sequence length="508" mass="55389">MTGVKGFRRRRIRPLARAKRFVDVVPELVAAVDAGRPHAVQDLCVVLVNVVTHDGLAERALDALASGRPTLWLDLDPMMRHPWYGYSGPVPRGRVSVVREPANPLAVALRACSPDGHRREQAVRDAVMRTDPRLLPVLLIRAADWVEEVRAAALETLALVLTEVATSDLLSLVPVAVRLGDRRRGGCALASVRSALVRADDETLATMRDCADLRARRFAYEISLDRDRLPESDLMAAALSEADVVSRIRCAEAISRMDRPDLLARLLAARSARVRAVALTGLVRLGRPEHGSRFLGDPSTVTRLTAQWAVRRAGGDPAHIYRRLLAGRPGPEVRNLIAGLADCGGGADADLVRPYLADPRPRVRAEAVRTLHRLGAPMDLIALLGDPSPVVVRRAAAALRDSGVPADRLWPLLDTTRPRHVRQAAHRLLSGADDWTRLKADLTLVGDADASLRRRARDDLAAWRENKAPTLYTKPPEPLGDELAALIDVAETSLGPGGAAELRWFLSQ</sequence>
<organism evidence="1 2">
    <name type="scientific">Microtetraspora fusca</name>
    <dbReference type="NCBI Taxonomy" id="1997"/>
    <lineage>
        <taxon>Bacteria</taxon>
        <taxon>Bacillati</taxon>
        <taxon>Actinomycetota</taxon>
        <taxon>Actinomycetes</taxon>
        <taxon>Streptosporangiales</taxon>
        <taxon>Streptosporangiaceae</taxon>
        <taxon>Microtetraspora</taxon>
    </lineage>
</organism>
<protein>
    <submittedName>
        <fullName evidence="1">HEAT repeat domain-containing protein</fullName>
    </submittedName>
</protein>
<dbReference type="InterPro" id="IPR021133">
    <property type="entry name" value="HEAT_type_2"/>
</dbReference>
<dbReference type="EMBL" id="JBIAXI010000004">
    <property type="protein sequence ID" value="MFF4772719.1"/>
    <property type="molecule type" value="Genomic_DNA"/>
</dbReference>
<dbReference type="Proteomes" id="UP001602119">
    <property type="component" value="Unassembled WGS sequence"/>
</dbReference>
<dbReference type="Pfam" id="PF13646">
    <property type="entry name" value="HEAT_2"/>
    <property type="match status" value="1"/>
</dbReference>
<dbReference type="InterPro" id="IPR011989">
    <property type="entry name" value="ARM-like"/>
</dbReference>